<dbReference type="Proteomes" id="UP000198538">
    <property type="component" value="Unassembled WGS sequence"/>
</dbReference>
<dbReference type="STRING" id="582692.SAMN05720606_102302"/>
<reference evidence="2" key="1">
    <citation type="submission" date="2016-10" db="EMBL/GenBank/DDBJ databases">
        <authorList>
            <person name="Varghese N."/>
            <person name="Submissions S."/>
        </authorList>
    </citation>
    <scope>NUCLEOTIDE SEQUENCE [LARGE SCALE GENOMIC DNA]</scope>
    <source>
        <strain evidence="2">BL9</strain>
    </source>
</reference>
<evidence type="ECO:0000313" key="1">
    <source>
        <dbReference type="EMBL" id="SCY08819.1"/>
    </source>
</evidence>
<dbReference type="AlphaFoldDB" id="A0A1G5D1U6"/>
<proteinExistence type="predicted"/>
<gene>
    <name evidence="1" type="ORF">SAMN05720606_102302</name>
</gene>
<organism evidence="1 2">
    <name type="scientific">Paenibacillus polysaccharolyticus</name>
    <dbReference type="NCBI Taxonomy" id="582692"/>
    <lineage>
        <taxon>Bacteria</taxon>
        <taxon>Bacillati</taxon>
        <taxon>Bacillota</taxon>
        <taxon>Bacilli</taxon>
        <taxon>Bacillales</taxon>
        <taxon>Paenibacillaceae</taxon>
        <taxon>Paenibacillus</taxon>
    </lineage>
</organism>
<dbReference type="EMBL" id="FMVM01000002">
    <property type="protein sequence ID" value="SCY08819.1"/>
    <property type="molecule type" value="Genomic_DNA"/>
</dbReference>
<sequence length="55" mass="6514">MNILYCLIAGIILIFVIRAIVHSQYTHKMASKMNKQFKHNFNEDTYHKDQQNESS</sequence>
<evidence type="ECO:0000313" key="2">
    <source>
        <dbReference type="Proteomes" id="UP000198538"/>
    </source>
</evidence>
<protein>
    <submittedName>
        <fullName evidence="1">Uncharacterized protein</fullName>
    </submittedName>
</protein>
<keyword evidence="2" id="KW-1185">Reference proteome</keyword>
<accession>A0A1G5D1U6</accession>
<name>A0A1G5D1U6_9BACL</name>